<dbReference type="PANTHER" id="PTHR12526">
    <property type="entry name" value="GLYCOSYLTRANSFERASE"/>
    <property type="match status" value="1"/>
</dbReference>
<sequence>MQFRRFEAFIRNMKTILYIFTSGRRTRLEALTNGEESPSEFLFGLPYLRAQGYHVDMLEMDELPYDEKDPLYQSLYQENAELSEHLPWKCHSHLFANYLDRLNQYDVLIAGNENVAFALADCRRRRLVKTPMLFFVMGALAKLPKVKSLHRCRELLKQKPSPSLQELLQSLYPYNKSYKAARVYYQALLESSLAAIFIGEGEYHYGLQHFKGFQEKCLFLPFCIDANFWRPIDDKRQDTSRPYVLFMGKDQNRDFKLAVKIARRLPDIHFKFVTRCIPAKKARPHIEIIAGEWKEMLLTDCEIRDIVQRCSLVILPLKPTLQPSGQSVALQAMACAKPVVITKTRGFWEPNVFIHNQHLRFMTTDKLTAWCQEVTRLLHDRETATRLGRNARKLVEEHSSLQQFGKHLESIIHRTLSQ</sequence>
<evidence type="ECO:0000313" key="2">
    <source>
        <dbReference type="Proteomes" id="UP000230821"/>
    </source>
</evidence>
<dbReference type="Gene3D" id="3.40.50.2000">
    <property type="entry name" value="Glycogen Phosphorylase B"/>
    <property type="match status" value="1"/>
</dbReference>
<gene>
    <name evidence="1" type="ORF">CSA56_06255</name>
</gene>
<proteinExistence type="predicted"/>
<dbReference type="AlphaFoldDB" id="A0A2G6KGX5"/>
<name>A0A2G6KGX5_9BACT</name>
<evidence type="ECO:0008006" key="3">
    <source>
        <dbReference type="Google" id="ProtNLM"/>
    </source>
</evidence>
<protein>
    <recommendedName>
        <fullName evidence="3">Glycosyl transferase family 1 domain-containing protein</fullName>
    </recommendedName>
</protein>
<accession>A0A2G6KGX5</accession>
<reference evidence="1 2" key="1">
    <citation type="submission" date="2017-10" db="EMBL/GenBank/DDBJ databases">
        <title>Novel microbial diversity and functional potential in the marine mammal oral microbiome.</title>
        <authorList>
            <person name="Dudek N.K."/>
            <person name="Sun C.L."/>
            <person name="Burstein D."/>
            <person name="Kantor R.S."/>
            <person name="Aliaga Goltsman D.S."/>
            <person name="Bik E.M."/>
            <person name="Thomas B.C."/>
            <person name="Banfield J.F."/>
            <person name="Relman D.A."/>
        </authorList>
    </citation>
    <scope>NUCLEOTIDE SEQUENCE [LARGE SCALE GENOMIC DNA]</scope>
    <source>
        <strain evidence="1">DOLJORAL78_47_16</strain>
    </source>
</reference>
<dbReference type="Pfam" id="PF13692">
    <property type="entry name" value="Glyco_trans_1_4"/>
    <property type="match status" value="1"/>
</dbReference>
<dbReference type="Proteomes" id="UP000230821">
    <property type="component" value="Unassembled WGS sequence"/>
</dbReference>
<comment type="caution">
    <text evidence="1">The sequence shown here is derived from an EMBL/GenBank/DDBJ whole genome shotgun (WGS) entry which is preliminary data.</text>
</comment>
<dbReference type="EMBL" id="PDSK01000071">
    <property type="protein sequence ID" value="PIE34916.1"/>
    <property type="molecule type" value="Genomic_DNA"/>
</dbReference>
<dbReference type="SUPFAM" id="SSF53756">
    <property type="entry name" value="UDP-Glycosyltransferase/glycogen phosphorylase"/>
    <property type="match status" value="1"/>
</dbReference>
<evidence type="ECO:0000313" key="1">
    <source>
        <dbReference type="EMBL" id="PIE34916.1"/>
    </source>
</evidence>
<dbReference type="CDD" id="cd03801">
    <property type="entry name" value="GT4_PimA-like"/>
    <property type="match status" value="1"/>
</dbReference>
<organism evidence="1 2">
    <name type="scientific">candidate division KSB3 bacterium</name>
    <dbReference type="NCBI Taxonomy" id="2044937"/>
    <lineage>
        <taxon>Bacteria</taxon>
        <taxon>candidate division KSB3</taxon>
    </lineage>
</organism>